<dbReference type="EMBL" id="CP137845">
    <property type="protein sequence ID" value="WPB53724.1"/>
    <property type="molecule type" value="Genomic_DNA"/>
</dbReference>
<evidence type="ECO:0000256" key="1">
    <source>
        <dbReference type="ARBA" id="ARBA00000385"/>
    </source>
</evidence>
<accession>A0ABZ0P9S4</accession>
<dbReference type="Pfam" id="PF01509">
    <property type="entry name" value="TruB_N"/>
    <property type="match status" value="1"/>
</dbReference>
<dbReference type="SUPFAM" id="SSF55120">
    <property type="entry name" value="Pseudouridine synthase"/>
    <property type="match status" value="1"/>
</dbReference>
<dbReference type="InterPro" id="IPR020103">
    <property type="entry name" value="PsdUridine_synth_cat_dom_sf"/>
</dbReference>
<proteinExistence type="inferred from homology"/>
<reference evidence="7" key="1">
    <citation type="submission" date="2023-11" db="EMBL/GenBank/DDBJ databases">
        <title>Completed genome sequence of Mycoplasma equirhinis type strain M432/72.</title>
        <authorList>
            <person name="Spergser J."/>
        </authorList>
    </citation>
    <scope>NUCLEOTIDE SEQUENCE [LARGE SCALE GENOMIC DNA]</scope>
    <source>
        <strain evidence="7">M432/72</strain>
    </source>
</reference>
<evidence type="ECO:0000259" key="6">
    <source>
        <dbReference type="Pfam" id="PF01509"/>
    </source>
</evidence>
<keyword evidence="4" id="KW-0819">tRNA processing</keyword>
<organism evidence="7 8">
    <name type="scientific">Metamycoplasma equirhinis</name>
    <dbReference type="NCBI Taxonomy" id="92402"/>
    <lineage>
        <taxon>Bacteria</taxon>
        <taxon>Bacillati</taxon>
        <taxon>Mycoplasmatota</taxon>
        <taxon>Mycoplasmoidales</taxon>
        <taxon>Metamycoplasmataceae</taxon>
        <taxon>Metamycoplasma</taxon>
    </lineage>
</organism>
<keyword evidence="5" id="KW-0413">Isomerase</keyword>
<evidence type="ECO:0000256" key="4">
    <source>
        <dbReference type="ARBA" id="ARBA00022694"/>
    </source>
</evidence>
<dbReference type="GeneID" id="94493626"/>
<dbReference type="Proteomes" id="UP001303601">
    <property type="component" value="Chromosome"/>
</dbReference>
<dbReference type="PANTHER" id="PTHR13767:SF2">
    <property type="entry name" value="PSEUDOURIDYLATE SYNTHASE TRUB1"/>
    <property type="match status" value="1"/>
</dbReference>
<dbReference type="InterPro" id="IPR002501">
    <property type="entry name" value="PsdUridine_synth_N"/>
</dbReference>
<dbReference type="PANTHER" id="PTHR13767">
    <property type="entry name" value="TRNA-PSEUDOURIDINE SYNTHASE"/>
    <property type="match status" value="1"/>
</dbReference>
<evidence type="ECO:0000256" key="2">
    <source>
        <dbReference type="ARBA" id="ARBA00005642"/>
    </source>
</evidence>
<dbReference type="InterPro" id="IPR014780">
    <property type="entry name" value="tRNA_psdUridine_synth_TruB"/>
</dbReference>
<comment type="catalytic activity">
    <reaction evidence="1">
        <text>uridine(55) in tRNA = pseudouridine(55) in tRNA</text>
        <dbReference type="Rhea" id="RHEA:42532"/>
        <dbReference type="Rhea" id="RHEA-COMP:10101"/>
        <dbReference type="Rhea" id="RHEA-COMP:10102"/>
        <dbReference type="ChEBI" id="CHEBI:65314"/>
        <dbReference type="ChEBI" id="CHEBI:65315"/>
        <dbReference type="EC" id="5.4.99.25"/>
    </reaction>
</comment>
<keyword evidence="8" id="KW-1185">Reference proteome</keyword>
<protein>
    <recommendedName>
        <fullName evidence="3">tRNA pseudouridine(55) synthase</fullName>
        <ecNumber evidence="3">5.4.99.25</ecNumber>
    </recommendedName>
</protein>
<evidence type="ECO:0000256" key="3">
    <source>
        <dbReference type="ARBA" id="ARBA00012787"/>
    </source>
</evidence>
<sequence length="287" mass="32900">MFYKIYKRRGVSSFLAIKNFARDNQIKKIGHAGTLDPLAEGLLLVATNDDTKALSLISNETKEYEVTATLNKFSESYDEGTEIYDIACPIVITKDKLLEALKTIKEQKYQIPPIFSAKKVNGVRSYKLARSNQNISLKPCKIEILSLELTYFDQKNQTFAIKTTVSKGTYIRSLIHDIGKLLKTDAIVNSLKRTKIGNLEINSDISYEKINDLELLFSLPVISIKNNDLISIYKNKKLIVNNELSKFKEAIFCYENEVIGWANNENDKFNFKKIFFNRIEKILTKEK</sequence>
<dbReference type="RefSeq" id="WP_140031476.1">
    <property type="nucleotide sequence ID" value="NZ_CP137845.1"/>
</dbReference>
<comment type="similarity">
    <text evidence="2">Belongs to the pseudouridine synthase TruB family. Type 1 subfamily.</text>
</comment>
<dbReference type="EC" id="5.4.99.25" evidence="3"/>
<dbReference type="Gene3D" id="3.30.2350.10">
    <property type="entry name" value="Pseudouridine synthase"/>
    <property type="match status" value="1"/>
</dbReference>
<gene>
    <name evidence="7" type="ORF">R9B83_01905</name>
</gene>
<name>A0ABZ0P9S4_9BACT</name>
<evidence type="ECO:0000256" key="5">
    <source>
        <dbReference type="ARBA" id="ARBA00023235"/>
    </source>
</evidence>
<evidence type="ECO:0000313" key="8">
    <source>
        <dbReference type="Proteomes" id="UP001303601"/>
    </source>
</evidence>
<evidence type="ECO:0000313" key="7">
    <source>
        <dbReference type="EMBL" id="WPB53724.1"/>
    </source>
</evidence>
<feature type="domain" description="Pseudouridine synthase II N-terminal" evidence="6">
    <location>
        <begin position="25"/>
        <end position="171"/>
    </location>
</feature>